<evidence type="ECO:0000313" key="2">
    <source>
        <dbReference type="Proteomes" id="UP000194546"/>
    </source>
</evidence>
<reference evidence="1 2" key="1">
    <citation type="submission" date="2017-03" db="EMBL/GenBank/DDBJ databases">
        <title>Genome analysis of strain PAMC 26510.</title>
        <authorList>
            <person name="Oh H.-M."/>
            <person name="Yang J.-A."/>
        </authorList>
    </citation>
    <scope>NUCLEOTIDE SEQUENCE [LARGE SCALE GENOMIC DNA]</scope>
    <source>
        <strain evidence="1 2">PAMC 26510</strain>
    </source>
</reference>
<dbReference type="AlphaFoldDB" id="A0A242N2N4"/>
<name>A0A242N2N4_CABSO</name>
<comment type="caution">
    <text evidence="1">The sequence shown here is derived from an EMBL/GenBank/DDBJ whole genome shotgun (WGS) entry which is preliminary data.</text>
</comment>
<dbReference type="EMBL" id="NBTY01000052">
    <property type="protein sequence ID" value="OTP77644.1"/>
    <property type="molecule type" value="Genomic_DNA"/>
</dbReference>
<accession>A0A242N2N4</accession>
<dbReference type="Proteomes" id="UP000194546">
    <property type="component" value="Unassembled WGS sequence"/>
</dbReference>
<sequence length="85" mass="9292">MELEMLWASISPLQNRAKQHHDDQPSKDIEALLSSIAVICDRGPNMNDAIKTVRVLLSLGHPQAASEKCGPFSLSGTFAERLTCT</sequence>
<gene>
    <name evidence="1" type="ORF">PAMC26510_08225</name>
</gene>
<evidence type="ECO:0000313" key="1">
    <source>
        <dbReference type="EMBL" id="OTP77644.1"/>
    </source>
</evidence>
<protein>
    <submittedName>
        <fullName evidence="1">Uncharacterized protein</fullName>
    </submittedName>
</protein>
<organism evidence="1 2">
    <name type="scientific">Caballeronia sordidicola</name>
    <name type="common">Burkholderia sordidicola</name>
    <dbReference type="NCBI Taxonomy" id="196367"/>
    <lineage>
        <taxon>Bacteria</taxon>
        <taxon>Pseudomonadati</taxon>
        <taxon>Pseudomonadota</taxon>
        <taxon>Betaproteobacteria</taxon>
        <taxon>Burkholderiales</taxon>
        <taxon>Burkholderiaceae</taxon>
        <taxon>Caballeronia</taxon>
    </lineage>
</organism>
<proteinExistence type="predicted"/>